<protein>
    <recommendedName>
        <fullName evidence="4">Transporter</fullName>
    </recommendedName>
</protein>
<dbReference type="EMBL" id="CACRYJ010000028">
    <property type="protein sequence ID" value="VZO36919.1"/>
    <property type="molecule type" value="Genomic_DNA"/>
</dbReference>
<feature type="transmembrane region" description="Helical" evidence="1">
    <location>
        <begin position="135"/>
        <end position="160"/>
    </location>
</feature>
<sequence>MVALFVRLRLTLMANSFKRSVWQLIGFILAVLYAVWIVGAAIFGTVTGVSAAPHITADVVTIVGAVIVLGWWVIPLFAFGVDATLDPQRFVTYGVPRRTLVAGLAAAGLTSVPGFSMVVLVLGMALAWAGEPLTLLAALVGGVLAVALCVVGSRAITTALGPLLESRRYREVLTIAAFVPIVLVGPAIAWGAARLEESGADLDAIPALLDQVASVVAWTPLGAPWGLAGAVHDGVWPLVLVRLLIAGLTLGLLWWLWDVSLARSLVTPPTTGAGKGRSKGLGWFDRMPATPAGAVAARALTYWFRDPRYAASIAVLPLLPVILLVAGGGTASEIVLILAPLTAWILGYSISADIAYDSSAFALHVSTGVSGRDDRTGRALAVGPPAVAVVAIFAAVSLGFAGRWDLAPVVLGVSLGALGVSLGVSSVTSARLLYPVPKPGDSPFKQPQGAAMATIVSQLVGSLATVVVSLPFIGLAIAALITSSAPLGWLTLLVGVVEGIVVLLLGIRSGARIFDRRAPELLQQVMSYA</sequence>
<feature type="transmembrane region" description="Helical" evidence="1">
    <location>
        <begin position="455"/>
        <end position="481"/>
    </location>
</feature>
<dbReference type="AlphaFoldDB" id="A0A7M4DIV5"/>
<feature type="transmembrane region" description="Helical" evidence="1">
    <location>
        <begin position="334"/>
        <end position="356"/>
    </location>
</feature>
<gene>
    <name evidence="2" type="ORF">HALOF300_02058</name>
</gene>
<name>A0A7M4DIV5_9MICO</name>
<evidence type="ECO:0000313" key="2">
    <source>
        <dbReference type="EMBL" id="VZO36919.1"/>
    </source>
</evidence>
<keyword evidence="1" id="KW-0472">Membrane</keyword>
<reference evidence="2 3" key="1">
    <citation type="submission" date="2019-11" db="EMBL/GenBank/DDBJ databases">
        <authorList>
            <person name="Criscuolo A."/>
        </authorList>
    </citation>
    <scope>NUCLEOTIDE SEQUENCE [LARGE SCALE GENOMIC DNA]</scope>
    <source>
        <strain evidence="2">CIP111667</strain>
    </source>
</reference>
<evidence type="ECO:0000313" key="3">
    <source>
        <dbReference type="Proteomes" id="UP000419743"/>
    </source>
</evidence>
<feature type="transmembrane region" description="Helical" evidence="1">
    <location>
        <begin position="55"/>
        <end position="79"/>
    </location>
</feature>
<organism evidence="2 3">
    <name type="scientific">Occultella aeris</name>
    <dbReference type="NCBI Taxonomy" id="2761496"/>
    <lineage>
        <taxon>Bacteria</taxon>
        <taxon>Bacillati</taxon>
        <taxon>Actinomycetota</taxon>
        <taxon>Actinomycetes</taxon>
        <taxon>Micrococcales</taxon>
        <taxon>Ruaniaceae</taxon>
        <taxon>Occultella</taxon>
    </lineage>
</organism>
<dbReference type="Proteomes" id="UP000419743">
    <property type="component" value="Unassembled WGS sequence"/>
</dbReference>
<feature type="transmembrane region" description="Helical" evidence="1">
    <location>
        <begin position="172"/>
        <end position="193"/>
    </location>
</feature>
<keyword evidence="1" id="KW-0812">Transmembrane</keyword>
<feature type="transmembrane region" description="Helical" evidence="1">
    <location>
        <begin position="21"/>
        <end position="43"/>
    </location>
</feature>
<accession>A0A7M4DIV5</accession>
<evidence type="ECO:0008006" key="4">
    <source>
        <dbReference type="Google" id="ProtNLM"/>
    </source>
</evidence>
<feature type="transmembrane region" description="Helical" evidence="1">
    <location>
        <begin position="377"/>
        <end position="400"/>
    </location>
</feature>
<keyword evidence="1" id="KW-1133">Transmembrane helix</keyword>
<feature type="transmembrane region" description="Helical" evidence="1">
    <location>
        <begin position="235"/>
        <end position="257"/>
    </location>
</feature>
<keyword evidence="3" id="KW-1185">Reference proteome</keyword>
<feature type="transmembrane region" description="Helical" evidence="1">
    <location>
        <begin position="100"/>
        <end position="129"/>
    </location>
</feature>
<dbReference type="RefSeq" id="WP_156740853.1">
    <property type="nucleotide sequence ID" value="NZ_CACRYJ010000028.1"/>
</dbReference>
<feature type="transmembrane region" description="Helical" evidence="1">
    <location>
        <begin position="406"/>
        <end position="434"/>
    </location>
</feature>
<comment type="caution">
    <text evidence="2">The sequence shown here is derived from an EMBL/GenBank/DDBJ whole genome shotgun (WGS) entry which is preliminary data.</text>
</comment>
<feature type="transmembrane region" description="Helical" evidence="1">
    <location>
        <begin position="309"/>
        <end position="328"/>
    </location>
</feature>
<feature type="transmembrane region" description="Helical" evidence="1">
    <location>
        <begin position="487"/>
        <end position="507"/>
    </location>
</feature>
<proteinExistence type="predicted"/>
<evidence type="ECO:0000256" key="1">
    <source>
        <dbReference type="SAM" id="Phobius"/>
    </source>
</evidence>